<protein>
    <submittedName>
        <fullName evidence="2">NAD-dependent epimerase/dehydratase</fullName>
    </submittedName>
</protein>
<dbReference type="EMBL" id="CP001013">
    <property type="protein sequence ID" value="ACB33095.1"/>
    <property type="molecule type" value="Genomic_DNA"/>
</dbReference>
<evidence type="ECO:0000313" key="2">
    <source>
        <dbReference type="EMBL" id="ACB33095.1"/>
    </source>
</evidence>
<name>B1Y1B8_LEPCP</name>
<dbReference type="eggNOG" id="COG0451">
    <property type="taxonomic scope" value="Bacteria"/>
</dbReference>
<dbReference type="AlphaFoldDB" id="B1Y1B8"/>
<dbReference type="InterPro" id="IPR051783">
    <property type="entry name" value="NAD(P)-dependent_oxidoreduct"/>
</dbReference>
<dbReference type="InterPro" id="IPR036291">
    <property type="entry name" value="NAD(P)-bd_dom_sf"/>
</dbReference>
<dbReference type="STRING" id="395495.Lcho_0823"/>
<proteinExistence type="predicted"/>
<dbReference type="Gene3D" id="3.40.50.720">
    <property type="entry name" value="NAD(P)-binding Rossmann-like Domain"/>
    <property type="match status" value="1"/>
</dbReference>
<dbReference type="PANTHER" id="PTHR48079:SF6">
    <property type="entry name" value="NAD(P)-BINDING DOMAIN-CONTAINING PROTEIN-RELATED"/>
    <property type="match status" value="1"/>
</dbReference>
<dbReference type="InterPro" id="IPR001509">
    <property type="entry name" value="Epimerase_deHydtase"/>
</dbReference>
<reference evidence="2 3" key="1">
    <citation type="submission" date="2008-03" db="EMBL/GenBank/DDBJ databases">
        <title>Complete sequence of Leptothrix cholodnii SP-6.</title>
        <authorList>
            <consortium name="US DOE Joint Genome Institute"/>
            <person name="Copeland A."/>
            <person name="Lucas S."/>
            <person name="Lapidus A."/>
            <person name="Glavina del Rio T."/>
            <person name="Dalin E."/>
            <person name="Tice H."/>
            <person name="Bruce D."/>
            <person name="Goodwin L."/>
            <person name="Pitluck S."/>
            <person name="Chertkov O."/>
            <person name="Brettin T."/>
            <person name="Detter J.C."/>
            <person name="Han C."/>
            <person name="Kuske C.R."/>
            <person name="Schmutz J."/>
            <person name="Larimer F."/>
            <person name="Land M."/>
            <person name="Hauser L."/>
            <person name="Kyrpides N."/>
            <person name="Lykidis A."/>
            <person name="Emerson D."/>
            <person name="Richardson P."/>
        </authorList>
    </citation>
    <scope>NUCLEOTIDE SEQUENCE [LARGE SCALE GENOMIC DNA]</scope>
    <source>
        <strain evidence="3">ATCC 51168 / LMG 8142 / SP-6</strain>
    </source>
</reference>
<evidence type="ECO:0000313" key="3">
    <source>
        <dbReference type="Proteomes" id="UP000001693"/>
    </source>
</evidence>
<dbReference type="SUPFAM" id="SSF51735">
    <property type="entry name" value="NAD(P)-binding Rossmann-fold domains"/>
    <property type="match status" value="1"/>
</dbReference>
<dbReference type="KEGG" id="lch:Lcho_0823"/>
<organism evidence="2 3">
    <name type="scientific">Leptothrix cholodnii (strain ATCC 51168 / LMG 8142 / SP-6)</name>
    <name type="common">Leptothrix discophora (strain SP-6)</name>
    <dbReference type="NCBI Taxonomy" id="395495"/>
    <lineage>
        <taxon>Bacteria</taxon>
        <taxon>Pseudomonadati</taxon>
        <taxon>Pseudomonadota</taxon>
        <taxon>Betaproteobacteria</taxon>
        <taxon>Burkholderiales</taxon>
        <taxon>Sphaerotilaceae</taxon>
        <taxon>Leptothrix</taxon>
    </lineage>
</organism>
<dbReference type="OrthoDB" id="9787292at2"/>
<keyword evidence="3" id="KW-1185">Reference proteome</keyword>
<dbReference type="Pfam" id="PF01370">
    <property type="entry name" value="Epimerase"/>
    <property type="match status" value="1"/>
</dbReference>
<dbReference type="Proteomes" id="UP000001693">
    <property type="component" value="Chromosome"/>
</dbReference>
<gene>
    <name evidence="2" type="ordered locus">Lcho_0823</name>
</gene>
<dbReference type="GO" id="GO:0004029">
    <property type="term" value="F:aldehyde dehydrogenase (NAD+) activity"/>
    <property type="evidence" value="ECO:0007669"/>
    <property type="project" value="TreeGrafter"/>
</dbReference>
<dbReference type="GO" id="GO:0005737">
    <property type="term" value="C:cytoplasm"/>
    <property type="evidence" value="ECO:0007669"/>
    <property type="project" value="TreeGrafter"/>
</dbReference>
<evidence type="ECO:0000259" key="1">
    <source>
        <dbReference type="Pfam" id="PF01370"/>
    </source>
</evidence>
<feature type="domain" description="NAD-dependent epimerase/dehydratase" evidence="1">
    <location>
        <begin position="4"/>
        <end position="213"/>
    </location>
</feature>
<sequence length="307" mass="32161" precursor="true">MNLFITGAGGYIGGSLSTALLAAGHHVRGLTRDAETARRLAASGIEPVMGSMDDAVLLAREAAGADGVINTASADHPAAVQAFIAGLAGSGKPLLHTSGSSVIGDDARGARLSAQVFDEDTPLAVHPMKQARRDIDLMVLGAAERGVRSAVICPSNIYGVGRGLKRDSVQIPFLATNARQQGVVQIVGAGLNVWSNVHIDDVVDLYLLALEKSPAGAFYFAENGEASFGDIGAAIARRLGLPGIESLPAELAAQRWGEARAWFSLGSNSRVRSARARRELGWVPRHASVIDWIEREMPLAEPTSPSS</sequence>
<dbReference type="HOGENOM" id="CLU_007383_12_3_4"/>
<dbReference type="PANTHER" id="PTHR48079">
    <property type="entry name" value="PROTEIN YEEZ"/>
    <property type="match status" value="1"/>
</dbReference>
<dbReference type="RefSeq" id="WP_012345857.1">
    <property type="nucleotide sequence ID" value="NC_010524.1"/>
</dbReference>
<accession>B1Y1B8</accession>